<sequence length="483" mass="54737">MEEGMTSDGESHRLTHSSEAGQAATAAYEMLRETRDSAEEIVSRILAVKRQGLPKSQLGELVTQMFLNFVSLRQANRSILLEEDRVKADTECAKAPVDFAIQQLHNSTYEKNRYLKAIKACQDFKSRYPDIELVPEEEFLRDVPEEIKGSTASDDAHKLMIKRLSFELFQRKELCKHHEALEERKKSLLETIANRKKFLSSLPSLLKSLKKASLPVHSQLGLPQTKKLKQHHLSELLPPPLYVIYSLLAAQKEAFDDDIDVEIEGSGKDAQCFARQQAMNDCGTSSNLEKSRFEDDAPDDDDDGQKMRKRSKKVPGGQHLEKAIFLEFHPLKVVLHVYDDETLDKKSDKLICLLFEYIMKLNVVCVGIESSDERLDDILCNLFPDDDGLELPHQSAKLAVGDKPMFNERKSLRPYKWAQHLAGIVFLPEVSPFLSGHENSSGEITGSIDASNIHSMHRLQNRVPTILERIRTRVKARLAHISA</sequence>
<organism evidence="1 2">
    <name type="scientific">Melastoma candidum</name>
    <dbReference type="NCBI Taxonomy" id="119954"/>
    <lineage>
        <taxon>Eukaryota</taxon>
        <taxon>Viridiplantae</taxon>
        <taxon>Streptophyta</taxon>
        <taxon>Embryophyta</taxon>
        <taxon>Tracheophyta</taxon>
        <taxon>Spermatophyta</taxon>
        <taxon>Magnoliopsida</taxon>
        <taxon>eudicotyledons</taxon>
        <taxon>Gunneridae</taxon>
        <taxon>Pentapetalae</taxon>
        <taxon>rosids</taxon>
        <taxon>malvids</taxon>
        <taxon>Myrtales</taxon>
        <taxon>Melastomataceae</taxon>
        <taxon>Melastomatoideae</taxon>
        <taxon>Melastomateae</taxon>
        <taxon>Melastoma</taxon>
    </lineage>
</organism>
<name>A0ACB9NYB0_9MYRT</name>
<dbReference type="EMBL" id="CM042886">
    <property type="protein sequence ID" value="KAI4339841.1"/>
    <property type="molecule type" value="Genomic_DNA"/>
</dbReference>
<protein>
    <submittedName>
        <fullName evidence="1">Uncharacterized protein</fullName>
    </submittedName>
</protein>
<proteinExistence type="predicted"/>
<evidence type="ECO:0000313" key="2">
    <source>
        <dbReference type="Proteomes" id="UP001057402"/>
    </source>
</evidence>
<evidence type="ECO:0000313" key="1">
    <source>
        <dbReference type="EMBL" id="KAI4339841.1"/>
    </source>
</evidence>
<dbReference type="Proteomes" id="UP001057402">
    <property type="component" value="Chromosome 7"/>
</dbReference>
<accession>A0ACB9NYB0</accession>
<reference evidence="2" key="1">
    <citation type="journal article" date="2023" name="Front. Plant Sci.">
        <title>Chromosomal-level genome assembly of Melastoma candidum provides insights into trichome evolution.</title>
        <authorList>
            <person name="Zhong Y."/>
            <person name="Wu W."/>
            <person name="Sun C."/>
            <person name="Zou P."/>
            <person name="Liu Y."/>
            <person name="Dai S."/>
            <person name="Zhou R."/>
        </authorList>
    </citation>
    <scope>NUCLEOTIDE SEQUENCE [LARGE SCALE GENOMIC DNA]</scope>
</reference>
<keyword evidence="2" id="KW-1185">Reference proteome</keyword>
<gene>
    <name evidence="1" type="ORF">MLD38_024737</name>
</gene>
<comment type="caution">
    <text evidence="1">The sequence shown here is derived from an EMBL/GenBank/DDBJ whole genome shotgun (WGS) entry which is preliminary data.</text>
</comment>